<name>A0A5C3KWF9_COPMA</name>
<dbReference type="Pfam" id="PF22244">
    <property type="entry name" value="GCE_fung"/>
    <property type="match status" value="1"/>
</dbReference>
<keyword evidence="4" id="KW-0964">Secreted</keyword>
<dbReference type="Proteomes" id="UP000307440">
    <property type="component" value="Unassembled WGS sequence"/>
</dbReference>
<reference evidence="12 13" key="1">
    <citation type="journal article" date="2019" name="Nat. Ecol. Evol.">
        <title>Megaphylogeny resolves global patterns of mushroom evolution.</title>
        <authorList>
            <person name="Varga T."/>
            <person name="Krizsan K."/>
            <person name="Foldi C."/>
            <person name="Dima B."/>
            <person name="Sanchez-Garcia M."/>
            <person name="Sanchez-Ramirez S."/>
            <person name="Szollosi G.J."/>
            <person name="Szarkandi J.G."/>
            <person name="Papp V."/>
            <person name="Albert L."/>
            <person name="Andreopoulos W."/>
            <person name="Angelini C."/>
            <person name="Antonin V."/>
            <person name="Barry K.W."/>
            <person name="Bougher N.L."/>
            <person name="Buchanan P."/>
            <person name="Buyck B."/>
            <person name="Bense V."/>
            <person name="Catcheside P."/>
            <person name="Chovatia M."/>
            <person name="Cooper J."/>
            <person name="Damon W."/>
            <person name="Desjardin D."/>
            <person name="Finy P."/>
            <person name="Geml J."/>
            <person name="Haridas S."/>
            <person name="Hughes K."/>
            <person name="Justo A."/>
            <person name="Karasinski D."/>
            <person name="Kautmanova I."/>
            <person name="Kiss B."/>
            <person name="Kocsube S."/>
            <person name="Kotiranta H."/>
            <person name="LaButti K.M."/>
            <person name="Lechner B.E."/>
            <person name="Liimatainen K."/>
            <person name="Lipzen A."/>
            <person name="Lukacs Z."/>
            <person name="Mihaltcheva S."/>
            <person name="Morgado L.N."/>
            <person name="Niskanen T."/>
            <person name="Noordeloos M.E."/>
            <person name="Ohm R.A."/>
            <person name="Ortiz-Santana B."/>
            <person name="Ovrebo C."/>
            <person name="Racz N."/>
            <person name="Riley R."/>
            <person name="Savchenko A."/>
            <person name="Shiryaev A."/>
            <person name="Soop K."/>
            <person name="Spirin V."/>
            <person name="Szebenyi C."/>
            <person name="Tomsovsky M."/>
            <person name="Tulloss R.E."/>
            <person name="Uehling J."/>
            <person name="Grigoriev I.V."/>
            <person name="Vagvolgyi C."/>
            <person name="Papp T."/>
            <person name="Martin F.M."/>
            <person name="Miettinen O."/>
            <person name="Hibbett D.S."/>
            <person name="Nagy L.G."/>
        </authorList>
    </citation>
    <scope>NUCLEOTIDE SEQUENCE [LARGE SCALE GENOMIC DNA]</scope>
    <source>
        <strain evidence="12 13">CBS 121175</strain>
    </source>
</reference>
<evidence type="ECO:0000256" key="3">
    <source>
        <dbReference type="ARBA" id="ARBA00022487"/>
    </source>
</evidence>
<keyword evidence="3" id="KW-0719">Serine esterase</keyword>
<evidence type="ECO:0000256" key="9">
    <source>
        <dbReference type="ARBA" id="ARBA00026105"/>
    </source>
</evidence>
<comment type="similarity">
    <text evidence="2">Belongs to the carbohydrate esterase 15 (CE15) family.</text>
</comment>
<dbReference type="SUPFAM" id="SSF53474">
    <property type="entry name" value="alpha/beta-Hydrolases"/>
    <property type="match status" value="1"/>
</dbReference>
<evidence type="ECO:0000256" key="2">
    <source>
        <dbReference type="ARBA" id="ARBA00010092"/>
    </source>
</evidence>
<evidence type="ECO:0000256" key="1">
    <source>
        <dbReference type="ARBA" id="ARBA00004613"/>
    </source>
</evidence>
<dbReference type="EMBL" id="ML210198">
    <property type="protein sequence ID" value="TFK24575.1"/>
    <property type="molecule type" value="Genomic_DNA"/>
</dbReference>
<dbReference type="InterPro" id="IPR029058">
    <property type="entry name" value="AB_hydrolase_fold"/>
</dbReference>
<feature type="chain" id="PRO_5022849269" description="(4-O-methyl)-D-glucuronate--lignin esterase" evidence="10">
    <location>
        <begin position="22"/>
        <end position="396"/>
    </location>
</feature>
<evidence type="ECO:0000256" key="5">
    <source>
        <dbReference type="ARBA" id="ARBA00022729"/>
    </source>
</evidence>
<dbReference type="AlphaFoldDB" id="A0A5C3KWF9"/>
<gene>
    <name evidence="12" type="ORF">FA15DRAFT_592221</name>
</gene>
<comment type="catalytic activity">
    <reaction evidence="8">
        <text>a 4-O-methyl-alpha-D-glucuronosyl ester derivative + H2O = 4-O-methyl-alpha-D-glucuronate derivative + an alcohol + H(+)</text>
        <dbReference type="Rhea" id="RHEA:67452"/>
        <dbReference type="ChEBI" id="CHEBI:15377"/>
        <dbReference type="ChEBI" id="CHEBI:15378"/>
        <dbReference type="ChEBI" id="CHEBI:30879"/>
        <dbReference type="ChEBI" id="CHEBI:171667"/>
        <dbReference type="ChEBI" id="CHEBI:171668"/>
        <dbReference type="EC" id="3.1.1.117"/>
    </reaction>
    <physiologicalReaction direction="left-to-right" evidence="8">
        <dbReference type="Rhea" id="RHEA:67453"/>
    </physiologicalReaction>
</comment>
<dbReference type="GO" id="GO:0005576">
    <property type="term" value="C:extracellular region"/>
    <property type="evidence" value="ECO:0007669"/>
    <property type="project" value="UniProtKB-SubCell"/>
</dbReference>
<dbReference type="OrthoDB" id="3781271at2759"/>
<keyword evidence="13" id="KW-1185">Reference proteome</keyword>
<dbReference type="InterPro" id="IPR054579">
    <property type="entry name" value="GCE-like_dom"/>
</dbReference>
<evidence type="ECO:0000256" key="8">
    <source>
        <dbReference type="ARBA" id="ARBA00024511"/>
    </source>
</evidence>
<organism evidence="12 13">
    <name type="scientific">Coprinopsis marcescibilis</name>
    <name type="common">Agaric fungus</name>
    <name type="synonym">Psathyrella marcescibilis</name>
    <dbReference type="NCBI Taxonomy" id="230819"/>
    <lineage>
        <taxon>Eukaryota</taxon>
        <taxon>Fungi</taxon>
        <taxon>Dikarya</taxon>
        <taxon>Basidiomycota</taxon>
        <taxon>Agaricomycotina</taxon>
        <taxon>Agaricomycetes</taxon>
        <taxon>Agaricomycetidae</taxon>
        <taxon>Agaricales</taxon>
        <taxon>Agaricineae</taxon>
        <taxon>Psathyrellaceae</taxon>
        <taxon>Coprinopsis</taxon>
    </lineage>
</organism>
<comment type="subcellular location">
    <subcellularLocation>
        <location evidence="1">Secreted</location>
    </subcellularLocation>
</comment>
<evidence type="ECO:0000256" key="10">
    <source>
        <dbReference type="SAM" id="SignalP"/>
    </source>
</evidence>
<sequence>MVSINLLALTSTFALAVRAQACTLPPLDLPTKTTFRLPDPFTLYDGQRVTTLAEWGCKQLEIRELFQRKQLGMIPGKPSSVQGSASENGDTITVNVRDGDKSISFAASIRYPSSATSPVPAIIALGGSNIPISNDIALITFNNEDIAAGSSVEDRGRGKFYELYGFDHPAGALSAWAWGVSRLIDALESTPSIQSRIDLKKLGVTGCWRNGIGAFIAGAFESRIALTIPQESGGGGSACWRLSEGLHNSGPFSPTASQVDNSGAWFSPNFKQYVGRVNDLPFDHHFLAALVAPRGLLVIEHSSIDWLVPESTYGCMTAGRKVYKALGMESSMGFSQIGAHAHCQFPESQRSDLEAFILKFLHGDSAADTNIFKSDRSINFFVEWEWIKWSVPSLKN</sequence>
<evidence type="ECO:0000313" key="13">
    <source>
        <dbReference type="Proteomes" id="UP000307440"/>
    </source>
</evidence>
<evidence type="ECO:0000256" key="6">
    <source>
        <dbReference type="ARBA" id="ARBA00022801"/>
    </source>
</evidence>
<keyword evidence="5 10" id="KW-0732">Signal</keyword>
<dbReference type="GO" id="GO:0052689">
    <property type="term" value="F:carboxylic ester hydrolase activity"/>
    <property type="evidence" value="ECO:0007669"/>
    <property type="project" value="UniProtKB-KW"/>
</dbReference>
<evidence type="ECO:0000259" key="11">
    <source>
        <dbReference type="Pfam" id="PF22244"/>
    </source>
</evidence>
<evidence type="ECO:0000313" key="12">
    <source>
        <dbReference type="EMBL" id="TFK24575.1"/>
    </source>
</evidence>
<proteinExistence type="inferred from homology"/>
<evidence type="ECO:0000256" key="4">
    <source>
        <dbReference type="ARBA" id="ARBA00022525"/>
    </source>
</evidence>
<dbReference type="GO" id="GO:0046274">
    <property type="term" value="P:lignin catabolic process"/>
    <property type="evidence" value="ECO:0007669"/>
    <property type="project" value="UniProtKB-KW"/>
</dbReference>
<keyword evidence="6" id="KW-0378">Hydrolase</keyword>
<dbReference type="STRING" id="230819.A0A5C3KWF9"/>
<accession>A0A5C3KWF9</accession>
<evidence type="ECO:0000256" key="7">
    <source>
        <dbReference type="ARBA" id="ARBA00023185"/>
    </source>
</evidence>
<dbReference type="EC" id="3.1.1.117" evidence="9"/>
<protein>
    <recommendedName>
        <fullName evidence="9">(4-O-methyl)-D-glucuronate--lignin esterase</fullName>
        <ecNumber evidence="9">3.1.1.117</ecNumber>
    </recommendedName>
</protein>
<feature type="signal peptide" evidence="10">
    <location>
        <begin position="1"/>
        <end position="21"/>
    </location>
</feature>
<feature type="domain" description="4-O-methyl-glucuronoyl methylesterase-like" evidence="11">
    <location>
        <begin position="94"/>
        <end position="327"/>
    </location>
</feature>
<keyword evidence="7" id="KW-0439">Lignin degradation</keyword>
<dbReference type="Gene3D" id="3.40.50.1820">
    <property type="entry name" value="alpha/beta hydrolase"/>
    <property type="match status" value="1"/>
</dbReference>